<gene>
    <name evidence="2" type="ORF">DMP09_14770</name>
</gene>
<name>A0A3N0ITM7_9ACTN</name>
<dbReference type="Proteomes" id="UP000270112">
    <property type="component" value="Unassembled WGS sequence"/>
</dbReference>
<organism evidence="2 3">
    <name type="scientific">Eggerthella sinensis</name>
    <dbReference type="NCBI Taxonomy" id="242230"/>
    <lineage>
        <taxon>Bacteria</taxon>
        <taxon>Bacillati</taxon>
        <taxon>Actinomycetota</taxon>
        <taxon>Coriobacteriia</taxon>
        <taxon>Eggerthellales</taxon>
        <taxon>Eggerthellaceae</taxon>
        <taxon>Eggerthella</taxon>
    </lineage>
</organism>
<sequence length="32" mass="3613">AILAAAEHPRAVSPDRPLSRTAREKGWEILDW</sequence>
<dbReference type="Gene3D" id="3.40.50.1000">
    <property type="entry name" value="HAD superfamily/HAD-like"/>
    <property type="match status" value="1"/>
</dbReference>
<dbReference type="EMBL" id="QICC01000089">
    <property type="protein sequence ID" value="RNM40325.1"/>
    <property type="molecule type" value="Genomic_DNA"/>
</dbReference>
<evidence type="ECO:0000313" key="3">
    <source>
        <dbReference type="Proteomes" id="UP000270112"/>
    </source>
</evidence>
<feature type="non-terminal residue" evidence="2">
    <location>
        <position position="1"/>
    </location>
</feature>
<dbReference type="AlphaFoldDB" id="A0A3N0ITM7"/>
<reference evidence="3" key="1">
    <citation type="submission" date="2018-05" db="EMBL/GenBank/DDBJ databases">
        <title>Genome Sequencing of selected type strains of the family Eggerthellaceae.</title>
        <authorList>
            <person name="Danylec N."/>
            <person name="Stoll D.A."/>
            <person name="Doetsch A."/>
            <person name="Huch M."/>
        </authorList>
    </citation>
    <scope>NUCLEOTIDE SEQUENCE [LARGE SCALE GENOMIC DNA]</scope>
    <source>
        <strain evidence="3">DSM 16107</strain>
    </source>
</reference>
<accession>A0A3N0ITM7</accession>
<dbReference type="InterPro" id="IPR023214">
    <property type="entry name" value="HAD_sf"/>
</dbReference>
<keyword evidence="2" id="KW-0378">Hydrolase</keyword>
<proteinExistence type="predicted"/>
<evidence type="ECO:0000256" key="1">
    <source>
        <dbReference type="SAM" id="MobiDB-lite"/>
    </source>
</evidence>
<comment type="caution">
    <text evidence="2">The sequence shown here is derived from an EMBL/GenBank/DDBJ whole genome shotgun (WGS) entry which is preliminary data.</text>
</comment>
<dbReference type="GO" id="GO:0016787">
    <property type="term" value="F:hydrolase activity"/>
    <property type="evidence" value="ECO:0007669"/>
    <property type="project" value="UniProtKB-KW"/>
</dbReference>
<protein>
    <submittedName>
        <fullName evidence="2">HAD-IB family hydrolase</fullName>
    </submittedName>
</protein>
<evidence type="ECO:0000313" key="2">
    <source>
        <dbReference type="EMBL" id="RNM40325.1"/>
    </source>
</evidence>
<feature type="region of interest" description="Disordered" evidence="1">
    <location>
        <begin position="1"/>
        <end position="20"/>
    </location>
</feature>